<sequence>MLTNVKTFSTVMLLSAALATPAFAHATKHGRAYGLSNFRGSYNQVITPSSSEGAVNLENFGFSGRDPSRVGGFDPSLRPSGS</sequence>
<keyword evidence="1" id="KW-0732">Signal</keyword>
<dbReference type="EMBL" id="LT670849">
    <property type="protein sequence ID" value="SHN75488.1"/>
    <property type="molecule type" value="Genomic_DNA"/>
</dbReference>
<proteinExistence type="predicted"/>
<feature type="signal peptide" evidence="1">
    <location>
        <begin position="1"/>
        <end position="24"/>
    </location>
</feature>
<reference evidence="3" key="1">
    <citation type="submission" date="2016-11" db="EMBL/GenBank/DDBJ databases">
        <authorList>
            <person name="Varghese N."/>
            <person name="Submissions S."/>
        </authorList>
    </citation>
    <scope>NUCLEOTIDE SEQUENCE [LARGE SCALE GENOMIC DNA]</scope>
    <source>
        <strain evidence="3">GAS401</strain>
    </source>
</reference>
<protein>
    <submittedName>
        <fullName evidence="2">Uncharacterized protein</fullName>
    </submittedName>
</protein>
<dbReference type="AlphaFoldDB" id="A0A1M7TXQ5"/>
<accession>A0A1M7TXQ5</accession>
<gene>
    <name evidence="2" type="ORF">SAMN05444170_2971</name>
</gene>
<name>A0A1M7TXQ5_9BRAD</name>
<dbReference type="Proteomes" id="UP000184096">
    <property type="component" value="Chromosome I"/>
</dbReference>
<keyword evidence="3" id="KW-1185">Reference proteome</keyword>
<evidence type="ECO:0000313" key="2">
    <source>
        <dbReference type="EMBL" id="SHN75488.1"/>
    </source>
</evidence>
<dbReference type="RefSeq" id="WP_072818656.1">
    <property type="nucleotide sequence ID" value="NZ_LT670849.1"/>
</dbReference>
<evidence type="ECO:0000256" key="1">
    <source>
        <dbReference type="SAM" id="SignalP"/>
    </source>
</evidence>
<organism evidence="2 3">
    <name type="scientific">Bradyrhizobium erythrophlei</name>
    <dbReference type="NCBI Taxonomy" id="1437360"/>
    <lineage>
        <taxon>Bacteria</taxon>
        <taxon>Pseudomonadati</taxon>
        <taxon>Pseudomonadota</taxon>
        <taxon>Alphaproteobacteria</taxon>
        <taxon>Hyphomicrobiales</taxon>
        <taxon>Nitrobacteraceae</taxon>
        <taxon>Bradyrhizobium</taxon>
    </lineage>
</organism>
<feature type="chain" id="PRO_5009929551" evidence="1">
    <location>
        <begin position="25"/>
        <end position="82"/>
    </location>
</feature>
<evidence type="ECO:0000313" key="3">
    <source>
        <dbReference type="Proteomes" id="UP000184096"/>
    </source>
</evidence>